<protein>
    <submittedName>
        <fullName evidence="1">Uncharacterized protein</fullName>
    </submittedName>
</protein>
<comment type="caution">
    <text evidence="1">The sequence shown here is derived from an EMBL/GenBank/DDBJ whole genome shotgun (WGS) entry which is preliminary data.</text>
</comment>
<evidence type="ECO:0000313" key="1">
    <source>
        <dbReference type="EMBL" id="KKL55109.1"/>
    </source>
</evidence>
<organism evidence="1">
    <name type="scientific">marine sediment metagenome</name>
    <dbReference type="NCBI Taxonomy" id="412755"/>
    <lineage>
        <taxon>unclassified sequences</taxon>
        <taxon>metagenomes</taxon>
        <taxon>ecological metagenomes</taxon>
    </lineage>
</organism>
<dbReference type="AlphaFoldDB" id="A0A0F9D0N2"/>
<feature type="non-terminal residue" evidence="1">
    <location>
        <position position="106"/>
    </location>
</feature>
<accession>A0A0F9D0N2</accession>
<name>A0A0F9D0N2_9ZZZZ</name>
<gene>
    <name evidence="1" type="ORF">LCGC14_2258720</name>
</gene>
<dbReference type="EMBL" id="LAZR01030959">
    <property type="protein sequence ID" value="KKL55109.1"/>
    <property type="molecule type" value="Genomic_DNA"/>
</dbReference>
<reference evidence="1" key="1">
    <citation type="journal article" date="2015" name="Nature">
        <title>Complex archaea that bridge the gap between prokaryotes and eukaryotes.</title>
        <authorList>
            <person name="Spang A."/>
            <person name="Saw J.H."/>
            <person name="Jorgensen S.L."/>
            <person name="Zaremba-Niedzwiedzka K."/>
            <person name="Martijn J."/>
            <person name="Lind A.E."/>
            <person name="van Eijk R."/>
            <person name="Schleper C."/>
            <person name="Guy L."/>
            <person name="Ettema T.J."/>
        </authorList>
    </citation>
    <scope>NUCLEOTIDE SEQUENCE</scope>
</reference>
<proteinExistence type="predicted"/>
<sequence length="106" mass="11946">MKYIIKRKAKKVVTETREAREACDLGFHFASGYPELVAAGWRVYCTGPQRHDEAGVETYYTGMISGVYHAKDIAERVTNPPRSPHDCPDCKCGPEPRQVYRCPEPG</sequence>